<dbReference type="KEGG" id="cgh:CGC50_12380"/>
<organism evidence="1 2">
    <name type="scientific">Capnocytophaga gingivalis</name>
    <dbReference type="NCBI Taxonomy" id="1017"/>
    <lineage>
        <taxon>Bacteria</taxon>
        <taxon>Pseudomonadati</taxon>
        <taxon>Bacteroidota</taxon>
        <taxon>Flavobacteriia</taxon>
        <taxon>Flavobacteriales</taxon>
        <taxon>Flavobacteriaceae</taxon>
        <taxon>Capnocytophaga</taxon>
    </lineage>
</organism>
<gene>
    <name evidence="1" type="ORF">CGC50_12380</name>
</gene>
<dbReference type="AlphaFoldDB" id="A0A250FS72"/>
<dbReference type="RefSeq" id="WP_095911047.1">
    <property type="nucleotide sequence ID" value="NZ_CALAHR010000047.1"/>
</dbReference>
<dbReference type="GeneID" id="84809332"/>
<dbReference type="OrthoDB" id="1274452at2"/>
<dbReference type="Proteomes" id="UP000217250">
    <property type="component" value="Chromosome"/>
</dbReference>
<accession>A0A250FS72</accession>
<protein>
    <submittedName>
        <fullName evidence="1">Uncharacterized protein</fullName>
    </submittedName>
</protein>
<reference evidence="2" key="1">
    <citation type="submission" date="2017-06" db="EMBL/GenBank/DDBJ databases">
        <title>Capnocytophaga spp. assemblies.</title>
        <authorList>
            <person name="Gulvik C.A."/>
        </authorList>
    </citation>
    <scope>NUCLEOTIDE SEQUENCE [LARGE SCALE GENOMIC DNA]</scope>
    <source>
        <strain evidence="2">H1496</strain>
    </source>
</reference>
<evidence type="ECO:0000313" key="2">
    <source>
        <dbReference type="Proteomes" id="UP000217250"/>
    </source>
</evidence>
<evidence type="ECO:0000313" key="1">
    <source>
        <dbReference type="EMBL" id="ATA87851.1"/>
    </source>
</evidence>
<sequence length="85" mass="9898">MEDYTEEIRELIGRYYSPIATTDSWVCTYKSTLELLAMVVGVIPTTPVSEHDIYELMKEIGFAIELVEQEQGEAFLWKLYKKSEK</sequence>
<dbReference type="EMBL" id="CP022386">
    <property type="protein sequence ID" value="ATA87851.1"/>
    <property type="molecule type" value="Genomic_DNA"/>
</dbReference>
<proteinExistence type="predicted"/>
<name>A0A250FS72_9FLAO</name>